<feature type="region of interest" description="Disordered" evidence="4">
    <location>
        <begin position="169"/>
        <end position="208"/>
    </location>
</feature>
<dbReference type="GO" id="GO:0032798">
    <property type="term" value="C:Swi5-Sfr1 complex"/>
    <property type="evidence" value="ECO:0007669"/>
    <property type="project" value="TreeGrafter"/>
</dbReference>
<feature type="compositionally biased region" description="Basic and acidic residues" evidence="4">
    <location>
        <begin position="171"/>
        <end position="180"/>
    </location>
</feature>
<dbReference type="Proteomes" id="UP001175353">
    <property type="component" value="Unassembled WGS sequence"/>
</dbReference>
<dbReference type="Gene3D" id="1.20.5.170">
    <property type="match status" value="1"/>
</dbReference>
<dbReference type="EMBL" id="JAUJLE010000049">
    <property type="protein sequence ID" value="KAK0996281.1"/>
    <property type="molecule type" value="Genomic_DNA"/>
</dbReference>
<feature type="compositionally biased region" description="Polar residues" evidence="4">
    <location>
        <begin position="182"/>
        <end position="208"/>
    </location>
</feature>
<protein>
    <submittedName>
        <fullName evidence="5">Uncharacterized protein</fullName>
    </submittedName>
</protein>
<gene>
    <name evidence="5" type="ORF">LTR91_006980</name>
</gene>
<dbReference type="InterPro" id="IPR010760">
    <property type="entry name" value="DNA-repair_Swi5"/>
</dbReference>
<dbReference type="AlphaFoldDB" id="A0AAN6QW88"/>
<sequence length="274" mass="29244">MTSHELQTTASTPHPAPPSSDSALPSSPTPPKAAPSTAEDVLPPNPRLAALATKRTTLTQTLEDLTAHRATLIARTTLPSGLAMPTEWSEEQRERQALSSANAVIKEHIGLLHRYNEIKDIGQGLMGMLADQRGVRCQATGKGRHEKESRGHGTEGAAPKERVVLTGIEGSSKDGGDKAAESAQSYGSTKGTTSTAMSRMSPSLSGGWTKSSVAKIDTSYAVKETTYHYPLYLPCRDDQDESLVSAKPQTHRQYHAILTPRRHIASSVLASVGS</sequence>
<dbReference type="GO" id="GO:0010772">
    <property type="term" value="P:meiotic DNA recombinase assembly involved in reciprocal meiotic recombination"/>
    <property type="evidence" value="ECO:0007669"/>
    <property type="project" value="TreeGrafter"/>
</dbReference>
<evidence type="ECO:0000256" key="2">
    <source>
        <dbReference type="ARBA" id="ARBA00022763"/>
    </source>
</evidence>
<comment type="caution">
    <text evidence="5">The sequence shown here is derived from an EMBL/GenBank/DDBJ whole genome shotgun (WGS) entry which is preliminary data.</text>
</comment>
<evidence type="ECO:0000256" key="3">
    <source>
        <dbReference type="ARBA" id="ARBA00023204"/>
    </source>
</evidence>
<accession>A0AAN6QW88</accession>
<keyword evidence="2" id="KW-0227">DNA damage</keyword>
<dbReference type="PANTHER" id="PTHR28529:SF2">
    <property type="entry name" value="DNA REPAIR PROTEIN SWI5 HOMOLOG"/>
    <property type="match status" value="1"/>
</dbReference>
<comment type="similarity">
    <text evidence="1">Belongs to the SWI5/SAE3 family.</text>
</comment>
<organism evidence="5 6">
    <name type="scientific">Friedmanniomyces endolithicus</name>
    <dbReference type="NCBI Taxonomy" id="329885"/>
    <lineage>
        <taxon>Eukaryota</taxon>
        <taxon>Fungi</taxon>
        <taxon>Dikarya</taxon>
        <taxon>Ascomycota</taxon>
        <taxon>Pezizomycotina</taxon>
        <taxon>Dothideomycetes</taxon>
        <taxon>Dothideomycetidae</taxon>
        <taxon>Mycosphaerellales</taxon>
        <taxon>Teratosphaeriaceae</taxon>
        <taxon>Friedmanniomyces</taxon>
    </lineage>
</organism>
<feature type="compositionally biased region" description="Low complexity" evidence="4">
    <location>
        <begin position="8"/>
        <end position="26"/>
    </location>
</feature>
<feature type="region of interest" description="Disordered" evidence="4">
    <location>
        <begin position="1"/>
        <end position="44"/>
    </location>
</feature>
<dbReference type="GO" id="GO:0000709">
    <property type="term" value="P:meiotic joint molecule formation"/>
    <property type="evidence" value="ECO:0007669"/>
    <property type="project" value="TreeGrafter"/>
</dbReference>
<keyword evidence="3" id="KW-0234">DNA repair</keyword>
<evidence type="ECO:0000256" key="1">
    <source>
        <dbReference type="ARBA" id="ARBA00008060"/>
    </source>
</evidence>
<dbReference type="GO" id="GO:0034974">
    <property type="term" value="C:Swi5-Swi2 complex"/>
    <property type="evidence" value="ECO:0007669"/>
    <property type="project" value="TreeGrafter"/>
</dbReference>
<keyword evidence="6" id="KW-1185">Reference proteome</keyword>
<name>A0AAN6QW88_9PEZI</name>
<evidence type="ECO:0000256" key="4">
    <source>
        <dbReference type="SAM" id="MobiDB-lite"/>
    </source>
</evidence>
<evidence type="ECO:0000313" key="6">
    <source>
        <dbReference type="Proteomes" id="UP001175353"/>
    </source>
</evidence>
<reference evidence="5" key="1">
    <citation type="submission" date="2023-06" db="EMBL/GenBank/DDBJ databases">
        <title>Black Yeasts Isolated from many extreme environments.</title>
        <authorList>
            <person name="Coleine C."/>
            <person name="Stajich J.E."/>
            <person name="Selbmann L."/>
        </authorList>
    </citation>
    <scope>NUCLEOTIDE SEQUENCE</scope>
    <source>
        <strain evidence="5">CCFEE 5200</strain>
    </source>
</reference>
<dbReference type="Pfam" id="PF07061">
    <property type="entry name" value="Swi5"/>
    <property type="match status" value="1"/>
</dbReference>
<evidence type="ECO:0000313" key="5">
    <source>
        <dbReference type="EMBL" id="KAK0996281.1"/>
    </source>
</evidence>
<proteinExistence type="inferred from homology"/>
<dbReference type="PANTHER" id="PTHR28529">
    <property type="entry name" value="DNA REPAIR PROTEIN SWI5 HOMOLOG"/>
    <property type="match status" value="1"/>
</dbReference>